<dbReference type="GO" id="GO:0016747">
    <property type="term" value="F:acyltransferase activity, transferring groups other than amino-acyl groups"/>
    <property type="evidence" value="ECO:0007669"/>
    <property type="project" value="InterPro"/>
</dbReference>
<evidence type="ECO:0000313" key="2">
    <source>
        <dbReference type="EMBL" id="RCU58185.1"/>
    </source>
</evidence>
<dbReference type="Proteomes" id="UP000252249">
    <property type="component" value="Unassembled WGS sequence"/>
</dbReference>
<feature type="domain" description="N-acetyltransferase" evidence="1">
    <location>
        <begin position="10"/>
        <end position="176"/>
    </location>
</feature>
<gene>
    <name evidence="2" type="ORF">DU428_02040</name>
</gene>
<dbReference type="Pfam" id="PF13302">
    <property type="entry name" value="Acetyltransf_3"/>
    <property type="match status" value="1"/>
</dbReference>
<dbReference type="OrthoDB" id="9788916at2"/>
<comment type="caution">
    <text evidence="2">The sequence shown here is derived from an EMBL/GenBank/DDBJ whole genome shotgun (WGS) entry which is preliminary data.</text>
</comment>
<dbReference type="InterPro" id="IPR016181">
    <property type="entry name" value="Acyl_CoA_acyltransferase"/>
</dbReference>
<protein>
    <submittedName>
        <fullName evidence="2">N-acetyltransferase</fullName>
    </submittedName>
</protein>
<dbReference type="InterPro" id="IPR051531">
    <property type="entry name" value="N-acetyltransferase"/>
</dbReference>
<proteinExistence type="predicted"/>
<name>A0A368P8E3_9FLAO</name>
<dbReference type="Gene3D" id="3.40.630.30">
    <property type="match status" value="1"/>
</dbReference>
<evidence type="ECO:0000259" key="1">
    <source>
        <dbReference type="PROSITE" id="PS51186"/>
    </source>
</evidence>
<dbReference type="EMBL" id="QPIG01000001">
    <property type="protein sequence ID" value="RCU58185.1"/>
    <property type="molecule type" value="Genomic_DNA"/>
</dbReference>
<organism evidence="2 3">
    <name type="scientific">Oceanihabitans sediminis</name>
    <dbReference type="NCBI Taxonomy" id="1812012"/>
    <lineage>
        <taxon>Bacteria</taxon>
        <taxon>Pseudomonadati</taxon>
        <taxon>Bacteroidota</taxon>
        <taxon>Flavobacteriia</taxon>
        <taxon>Flavobacteriales</taxon>
        <taxon>Flavobacteriaceae</taxon>
        <taxon>Oceanihabitans</taxon>
    </lineage>
</organism>
<accession>A0A368P8E3</accession>
<dbReference type="AlphaFoldDB" id="A0A368P8E3"/>
<dbReference type="RefSeq" id="WP_113965690.1">
    <property type="nucleotide sequence ID" value="NZ_JAWVXR010000001.1"/>
</dbReference>
<reference evidence="2 3" key="1">
    <citation type="submission" date="2018-07" db="EMBL/GenBank/DDBJ databases">
        <title>Oceanihabitans testaceum sp. nov., isolated from marine sediment.</title>
        <authorList>
            <person name="Li C.-M."/>
        </authorList>
    </citation>
    <scope>NUCLEOTIDE SEQUENCE [LARGE SCALE GENOMIC DNA]</scope>
    <source>
        <strain evidence="2 3">S9-10</strain>
    </source>
</reference>
<dbReference type="SUPFAM" id="SSF55729">
    <property type="entry name" value="Acyl-CoA N-acyltransferases (Nat)"/>
    <property type="match status" value="1"/>
</dbReference>
<evidence type="ECO:0000313" key="3">
    <source>
        <dbReference type="Proteomes" id="UP000252249"/>
    </source>
</evidence>
<dbReference type="InterPro" id="IPR000182">
    <property type="entry name" value="GNAT_dom"/>
</dbReference>
<keyword evidence="2" id="KW-0808">Transferase</keyword>
<dbReference type="PANTHER" id="PTHR43792">
    <property type="entry name" value="GNAT FAMILY, PUTATIVE (AFU_ORTHOLOGUE AFUA_3G00765)-RELATED-RELATED"/>
    <property type="match status" value="1"/>
</dbReference>
<dbReference type="PANTHER" id="PTHR43792:SF16">
    <property type="entry name" value="N-ACETYLTRANSFERASE DOMAIN-CONTAINING PROTEIN"/>
    <property type="match status" value="1"/>
</dbReference>
<keyword evidence="3" id="KW-1185">Reference proteome</keyword>
<sequence>MKFHIETERLVLREIRDGDLEGMYELDSNPKVHKYLGNKPITTKEQAASYIKSIKSQYIERGIGRFAIIEKATGTFVGWSGIKFNTGEKESIGDKKDFYDIGYRLIENFWRKGYARESAEAALAFAFNELKLETIVGTAETENIASNKILKKIGLQYSETFAYKDVMLHWYTLNNKDYAKKMSGMRR</sequence>
<dbReference type="PROSITE" id="PS51186">
    <property type="entry name" value="GNAT"/>
    <property type="match status" value="1"/>
</dbReference>